<evidence type="ECO:0000313" key="2">
    <source>
        <dbReference type="EMBL" id="SDI85083.1"/>
    </source>
</evidence>
<protein>
    <recommendedName>
        <fullName evidence="5">DUF3906 domain-containing protein</fullName>
    </recommendedName>
</protein>
<gene>
    <name evidence="1" type="ORF">AF333_30725</name>
    <name evidence="2" type="ORF">SAMN04487909_108164</name>
</gene>
<dbReference type="Pfam" id="PF13046">
    <property type="entry name" value="DUF3906"/>
    <property type="match status" value="1"/>
</dbReference>
<evidence type="ECO:0008006" key="5">
    <source>
        <dbReference type="Google" id="ProtNLM"/>
    </source>
</evidence>
<dbReference type="Proteomes" id="UP000037269">
    <property type="component" value="Unassembled WGS sequence"/>
</dbReference>
<evidence type="ECO:0000313" key="3">
    <source>
        <dbReference type="Proteomes" id="UP000037269"/>
    </source>
</evidence>
<reference evidence="2 4" key="2">
    <citation type="submission" date="2016-10" db="EMBL/GenBank/DDBJ databases">
        <authorList>
            <person name="de Groot N.N."/>
        </authorList>
    </citation>
    <scope>NUCLEOTIDE SEQUENCE [LARGE SCALE GENOMIC DNA]</scope>
    <source>
        <strain evidence="2 4">DSM 2895</strain>
    </source>
</reference>
<evidence type="ECO:0000313" key="1">
    <source>
        <dbReference type="EMBL" id="KON84306.1"/>
    </source>
</evidence>
<accession>A0A0D1XVT1</accession>
<dbReference type="GeneID" id="42309499"/>
<dbReference type="PATRIC" id="fig|47500.8.peg.6557"/>
<dbReference type="STRING" id="47500.AF333_30725"/>
<keyword evidence="3" id="KW-1185">Reference proteome</keyword>
<dbReference type="Proteomes" id="UP000182836">
    <property type="component" value="Unassembled WGS sequence"/>
</dbReference>
<dbReference type="EMBL" id="FNED01000008">
    <property type="protein sequence ID" value="SDI85083.1"/>
    <property type="molecule type" value="Genomic_DNA"/>
</dbReference>
<name>A0A0D1XVT1_ANEMI</name>
<reference evidence="1 3" key="1">
    <citation type="submission" date="2015-07" db="EMBL/GenBank/DDBJ databases">
        <title>Fjat-14205 dsm 2895.</title>
        <authorList>
            <person name="Liu B."/>
            <person name="Wang J."/>
            <person name="Zhu Y."/>
            <person name="Liu G."/>
            <person name="Chen Q."/>
            <person name="Chen Z."/>
            <person name="Lan J."/>
            <person name="Che J."/>
            <person name="Ge C."/>
            <person name="Shi H."/>
            <person name="Pan Z."/>
            <person name="Liu X."/>
        </authorList>
    </citation>
    <scope>NUCLEOTIDE SEQUENCE [LARGE SCALE GENOMIC DNA]</scope>
    <source>
        <strain evidence="1 3">DSM 2895</strain>
    </source>
</reference>
<proteinExistence type="predicted"/>
<sequence>MFIYRLEVTFEDESTAAVVVIHDSEEKVFHSAQNQIERYWLPAKPIKELAIVEKKPAEAGRGYVIKP</sequence>
<evidence type="ECO:0000313" key="4">
    <source>
        <dbReference type="Proteomes" id="UP000182836"/>
    </source>
</evidence>
<dbReference type="RefSeq" id="WP_043065782.1">
    <property type="nucleotide sequence ID" value="NZ_BJOA01000103.1"/>
</dbReference>
<dbReference type="AlphaFoldDB" id="A0A0D1XVT1"/>
<dbReference type="EMBL" id="LGUG01000013">
    <property type="protein sequence ID" value="KON84306.1"/>
    <property type="molecule type" value="Genomic_DNA"/>
</dbReference>
<organism evidence="1 3">
    <name type="scientific">Aneurinibacillus migulanus</name>
    <name type="common">Bacillus migulanus</name>
    <dbReference type="NCBI Taxonomy" id="47500"/>
    <lineage>
        <taxon>Bacteria</taxon>
        <taxon>Bacillati</taxon>
        <taxon>Bacillota</taxon>
        <taxon>Bacilli</taxon>
        <taxon>Bacillales</taxon>
        <taxon>Paenibacillaceae</taxon>
        <taxon>Aneurinibacillus group</taxon>
        <taxon>Aneurinibacillus</taxon>
    </lineage>
</organism>
<dbReference type="OrthoDB" id="2382322at2"/>
<dbReference type="InterPro" id="IPR024998">
    <property type="entry name" value="DUF3906"/>
</dbReference>